<dbReference type="EMBL" id="KZ989276">
    <property type="protein sequence ID" value="RKP27069.1"/>
    <property type="molecule type" value="Genomic_DNA"/>
</dbReference>
<dbReference type="AlphaFoldDB" id="A0A4V1J224"/>
<feature type="transmembrane region" description="Helical" evidence="2">
    <location>
        <begin position="432"/>
        <end position="451"/>
    </location>
</feature>
<keyword evidence="2" id="KW-0472">Membrane</keyword>
<feature type="compositionally biased region" description="Basic and acidic residues" evidence="1">
    <location>
        <begin position="590"/>
        <end position="599"/>
    </location>
</feature>
<feature type="region of interest" description="Disordered" evidence="1">
    <location>
        <begin position="580"/>
        <end position="599"/>
    </location>
</feature>
<keyword evidence="2" id="KW-0812">Transmembrane</keyword>
<accession>A0A4V1J224</accession>
<feature type="transmembrane region" description="Helical" evidence="2">
    <location>
        <begin position="200"/>
        <end position="220"/>
    </location>
</feature>
<sequence>MNQNVDDLLGGSLNPQQARLYTFPHVLYLIMTLIVGFYAVAIVAFYLLALDTTLFLTARVRGVLGSRIADHAEPGTSGEHAARNERPAAGQLAGKGVIEVTTMLKPHVKYPSTDVEFQRKPSPLSPELQFTYEWLTWVLIVSILIAIAGVMARIVYVFKRHVGCGFGRYWISICQGLSHGGFMLVVVWCQQHGYGRCFTIALLQLLTGILTVVFVVIVPIPFNENNTVAGICIYTASVATYEHLVAAGFIGFSSLMIINVIAAIYYLPPDIDDIIGSEEDENGEGHGALPNVVPVATRPRRLDRLSPAKRYRSLRKKRRSRVHRYRRAHSLEEAGASLAPLDDIQRIASLEERRRLSGASSWLSHPMSDLSPRPAGRRVAQAPFSYSSLPSMFPVDGSFHSIYEPLLWIPIPRKYAFMGPGSLLRTFTRHSVLVSDALAGVTMITIGLTYTTDIWLRFTNLPIVITWITLCYAALNSFRYWHRRDIRLARLHSISRVTRPPGRARDSMATVTGPFEFPPDGNAANATLVTSPSSIEVPIEVSEPVAPARRQTLADIPVRMDMASADRSPSASMHTFNAEYPAHSQAVDNGSRDNNDHID</sequence>
<dbReference type="Proteomes" id="UP000278143">
    <property type="component" value="Unassembled WGS sequence"/>
</dbReference>
<name>A0A4V1J224_9FUNG</name>
<reference evidence="4" key="1">
    <citation type="journal article" date="2018" name="Nat. Microbiol.">
        <title>Leveraging single-cell genomics to expand the fungal tree of life.</title>
        <authorList>
            <person name="Ahrendt S.R."/>
            <person name="Quandt C.A."/>
            <person name="Ciobanu D."/>
            <person name="Clum A."/>
            <person name="Salamov A."/>
            <person name="Andreopoulos B."/>
            <person name="Cheng J.F."/>
            <person name="Woyke T."/>
            <person name="Pelin A."/>
            <person name="Henrissat B."/>
            <person name="Reynolds N.K."/>
            <person name="Benny G.L."/>
            <person name="Smith M.E."/>
            <person name="James T.Y."/>
            <person name="Grigoriev I.V."/>
        </authorList>
    </citation>
    <scope>NUCLEOTIDE SEQUENCE [LARGE SCALE GENOMIC DNA]</scope>
    <source>
        <strain evidence="4">Benny S71-1</strain>
    </source>
</reference>
<feature type="transmembrane region" description="Helical" evidence="2">
    <location>
        <begin position="463"/>
        <end position="481"/>
    </location>
</feature>
<proteinExistence type="predicted"/>
<evidence type="ECO:0000313" key="4">
    <source>
        <dbReference type="Proteomes" id="UP000278143"/>
    </source>
</evidence>
<evidence type="ECO:0000256" key="2">
    <source>
        <dbReference type="SAM" id="Phobius"/>
    </source>
</evidence>
<keyword evidence="2" id="KW-1133">Transmembrane helix</keyword>
<organism evidence="3 4">
    <name type="scientific">Syncephalis pseudoplumigaleata</name>
    <dbReference type="NCBI Taxonomy" id="1712513"/>
    <lineage>
        <taxon>Eukaryota</taxon>
        <taxon>Fungi</taxon>
        <taxon>Fungi incertae sedis</taxon>
        <taxon>Zoopagomycota</taxon>
        <taxon>Zoopagomycotina</taxon>
        <taxon>Zoopagomycetes</taxon>
        <taxon>Zoopagales</taxon>
        <taxon>Piptocephalidaceae</taxon>
        <taxon>Syncephalis</taxon>
    </lineage>
</organism>
<keyword evidence="4" id="KW-1185">Reference proteome</keyword>
<evidence type="ECO:0000313" key="3">
    <source>
        <dbReference type="EMBL" id="RKP27069.1"/>
    </source>
</evidence>
<feature type="transmembrane region" description="Helical" evidence="2">
    <location>
        <begin position="169"/>
        <end position="188"/>
    </location>
</feature>
<dbReference type="OrthoDB" id="10573136at2759"/>
<evidence type="ECO:0000256" key="1">
    <source>
        <dbReference type="SAM" id="MobiDB-lite"/>
    </source>
</evidence>
<protein>
    <submittedName>
        <fullName evidence="3">Uncharacterized protein</fullName>
    </submittedName>
</protein>
<gene>
    <name evidence="3" type="ORF">SYNPS1DRAFT_27264</name>
</gene>
<feature type="transmembrane region" description="Helical" evidence="2">
    <location>
        <begin position="244"/>
        <end position="267"/>
    </location>
</feature>
<feature type="transmembrane region" description="Helical" evidence="2">
    <location>
        <begin position="134"/>
        <end position="157"/>
    </location>
</feature>
<feature type="transmembrane region" description="Helical" evidence="2">
    <location>
        <begin position="26"/>
        <end position="49"/>
    </location>
</feature>